<evidence type="ECO:0000259" key="1">
    <source>
        <dbReference type="Pfam" id="PF07727"/>
    </source>
</evidence>
<reference evidence="2" key="1">
    <citation type="submission" date="2023-08" db="EMBL/GenBank/DDBJ databases">
        <title>A de novo genome assembly of Solanum verrucosum Schlechtendal, a Mexican diploid species geographically isolated from the other diploid A-genome species in potato relatives.</title>
        <authorList>
            <person name="Hosaka K."/>
        </authorList>
    </citation>
    <scope>NUCLEOTIDE SEQUENCE</scope>
    <source>
        <tissue evidence="2">Young leaves</tissue>
    </source>
</reference>
<dbReference type="SUPFAM" id="SSF56672">
    <property type="entry name" value="DNA/RNA polymerases"/>
    <property type="match status" value="1"/>
</dbReference>
<dbReference type="PANTHER" id="PTHR11439">
    <property type="entry name" value="GAG-POL-RELATED RETROTRANSPOSON"/>
    <property type="match status" value="1"/>
</dbReference>
<proteinExistence type="predicted"/>
<feature type="domain" description="Reverse transcriptase Ty1/copia-type" evidence="1">
    <location>
        <begin position="23"/>
        <end position="265"/>
    </location>
</feature>
<evidence type="ECO:0000313" key="2">
    <source>
        <dbReference type="EMBL" id="WMV55478.1"/>
    </source>
</evidence>
<name>A0AAF0UYR6_SOLVR</name>
<evidence type="ECO:0000313" key="3">
    <source>
        <dbReference type="Proteomes" id="UP001234989"/>
    </source>
</evidence>
<protein>
    <recommendedName>
        <fullName evidence="1">Reverse transcriptase Ty1/copia-type domain-containing protein</fullName>
    </recommendedName>
</protein>
<organism evidence="2 3">
    <name type="scientific">Solanum verrucosum</name>
    <dbReference type="NCBI Taxonomy" id="315347"/>
    <lineage>
        <taxon>Eukaryota</taxon>
        <taxon>Viridiplantae</taxon>
        <taxon>Streptophyta</taxon>
        <taxon>Embryophyta</taxon>
        <taxon>Tracheophyta</taxon>
        <taxon>Spermatophyta</taxon>
        <taxon>Magnoliopsida</taxon>
        <taxon>eudicotyledons</taxon>
        <taxon>Gunneridae</taxon>
        <taxon>Pentapetalae</taxon>
        <taxon>asterids</taxon>
        <taxon>lamiids</taxon>
        <taxon>Solanales</taxon>
        <taxon>Solanaceae</taxon>
        <taxon>Solanoideae</taxon>
        <taxon>Solaneae</taxon>
        <taxon>Solanum</taxon>
    </lineage>
</organism>
<gene>
    <name evidence="2" type="ORF">MTR67_048863</name>
</gene>
<dbReference type="Pfam" id="PF07727">
    <property type="entry name" value="RVT_2"/>
    <property type="match status" value="1"/>
</dbReference>
<sequence>MSSSESTNWKEAVNSEIKSILSNHTWELTDLPSGNKLLGSKWIFKRAMKADGTIDKYMARLVVKGYRKKKGLDYFDTYSPIIRITSIRMLIALTAVHDPKIHQMDVKTTLLKGELEEEIYMEQPEGFVVLGKEEKVCRLVKSLYGLKQAPKQWHVKFDQTMLTNGFKINECDKCAYINNVPNHKVIVCMYDDDMLIMSKDIDDINATKRMLSSKFDMKYLGVVDLILGIKILKPPQELALSQSHYIKRVLDKFKYLNFNNVKTPTDLSFTFQKNEGYSDVNWITRSNEVKSTSGYVFTFGGGAVSWKSSKQTCIARSTMEFEFIALDKAGEEVEWLRNFLEDIPF</sequence>
<dbReference type="InterPro" id="IPR013103">
    <property type="entry name" value="RVT_2"/>
</dbReference>
<accession>A0AAF0UYR6</accession>
<dbReference type="EMBL" id="CP133622">
    <property type="protein sequence ID" value="WMV55478.1"/>
    <property type="molecule type" value="Genomic_DNA"/>
</dbReference>
<dbReference type="CDD" id="cd09272">
    <property type="entry name" value="RNase_HI_RT_Ty1"/>
    <property type="match status" value="1"/>
</dbReference>
<dbReference type="AlphaFoldDB" id="A0AAF0UYR6"/>
<keyword evidence="3" id="KW-1185">Reference proteome</keyword>
<dbReference type="InterPro" id="IPR043502">
    <property type="entry name" value="DNA/RNA_pol_sf"/>
</dbReference>
<dbReference type="PANTHER" id="PTHR11439:SF440">
    <property type="entry name" value="INTEGRASE CATALYTIC DOMAIN-CONTAINING PROTEIN"/>
    <property type="match status" value="1"/>
</dbReference>
<dbReference type="Proteomes" id="UP001234989">
    <property type="component" value="Chromosome 11"/>
</dbReference>